<evidence type="ECO:0000256" key="1">
    <source>
        <dbReference type="SAM" id="MobiDB-lite"/>
    </source>
</evidence>
<feature type="region of interest" description="Disordered" evidence="1">
    <location>
        <begin position="1"/>
        <end position="35"/>
    </location>
</feature>
<dbReference type="eggNOG" id="KOG0882">
    <property type="taxonomic scope" value="Eukaryota"/>
</dbReference>
<accession>F6GW34</accession>
<dbReference type="STRING" id="29760.F6GW34"/>
<name>F6GW34_VITVI</name>
<dbReference type="AlphaFoldDB" id="F6GW34"/>
<dbReference type="Proteomes" id="UP000009183">
    <property type="component" value="Chromosome 6"/>
</dbReference>
<sequence>MEEPQNGDGGSAVPENDDELAIGPGPAPRSRPKRPLQFERAYLDCLPSANMYEECKLIGNIYVHLGCVS</sequence>
<reference evidence="3" key="1">
    <citation type="journal article" date="2007" name="Nature">
        <title>The grapevine genome sequence suggests ancestral hexaploidization in major angiosperm phyla.</title>
        <authorList>
            <consortium name="The French-Italian Public Consortium for Grapevine Genome Characterization."/>
            <person name="Jaillon O."/>
            <person name="Aury J.-M."/>
            <person name="Noel B."/>
            <person name="Policriti A."/>
            <person name="Clepet C."/>
            <person name="Casagrande A."/>
            <person name="Choisne N."/>
            <person name="Aubourg S."/>
            <person name="Vitulo N."/>
            <person name="Jubin C."/>
            <person name="Vezzi A."/>
            <person name="Legeai F."/>
            <person name="Hugueney P."/>
            <person name="Dasilva C."/>
            <person name="Horner D."/>
            <person name="Mica E."/>
            <person name="Jublot D."/>
            <person name="Poulain J."/>
            <person name="Bruyere C."/>
            <person name="Billault A."/>
            <person name="Segurens B."/>
            <person name="Gouyvenoux M."/>
            <person name="Ugarte E."/>
            <person name="Cattonaro F."/>
            <person name="Anthouard V."/>
            <person name="Vico V."/>
            <person name="Del Fabbro C."/>
            <person name="Alaux M."/>
            <person name="Di Gaspero G."/>
            <person name="Dumas V."/>
            <person name="Felice N."/>
            <person name="Paillard S."/>
            <person name="Juman I."/>
            <person name="Moroldo M."/>
            <person name="Scalabrin S."/>
            <person name="Canaguier A."/>
            <person name="Le Clainche I."/>
            <person name="Malacrida G."/>
            <person name="Durand E."/>
            <person name="Pesole G."/>
            <person name="Laucou V."/>
            <person name="Chatelet P."/>
            <person name="Merdinoglu D."/>
            <person name="Delledonne M."/>
            <person name="Pezzotti M."/>
            <person name="Lecharny A."/>
            <person name="Scarpelli C."/>
            <person name="Artiguenave F."/>
            <person name="Pe M.E."/>
            <person name="Valle G."/>
            <person name="Morgante M."/>
            <person name="Caboche M."/>
            <person name="Adam-Blondon A.-F."/>
            <person name="Weissenbach J."/>
            <person name="Quetier F."/>
            <person name="Wincker P."/>
        </authorList>
    </citation>
    <scope>NUCLEOTIDE SEQUENCE [LARGE SCALE GENOMIC DNA]</scope>
    <source>
        <strain evidence="3">cv. Pinot noir / PN40024</strain>
    </source>
</reference>
<dbReference type="EMBL" id="FN594957">
    <property type="protein sequence ID" value="CCB44169.1"/>
    <property type="molecule type" value="Genomic_DNA"/>
</dbReference>
<dbReference type="PaxDb" id="29760-VIT_06s0061g01570.t01"/>
<protein>
    <submittedName>
        <fullName evidence="2">Uncharacterized protein</fullName>
    </submittedName>
</protein>
<organism evidence="2 3">
    <name type="scientific">Vitis vinifera</name>
    <name type="common">Grape</name>
    <dbReference type="NCBI Taxonomy" id="29760"/>
    <lineage>
        <taxon>Eukaryota</taxon>
        <taxon>Viridiplantae</taxon>
        <taxon>Streptophyta</taxon>
        <taxon>Embryophyta</taxon>
        <taxon>Tracheophyta</taxon>
        <taxon>Spermatophyta</taxon>
        <taxon>Magnoliopsida</taxon>
        <taxon>eudicotyledons</taxon>
        <taxon>Gunneridae</taxon>
        <taxon>Pentapetalae</taxon>
        <taxon>rosids</taxon>
        <taxon>Vitales</taxon>
        <taxon>Vitaceae</taxon>
        <taxon>Viteae</taxon>
        <taxon>Vitis</taxon>
    </lineage>
</organism>
<dbReference type="HOGENOM" id="CLU_2781083_0_0_1"/>
<keyword evidence="3" id="KW-1185">Reference proteome</keyword>
<proteinExistence type="predicted"/>
<gene>
    <name evidence="2" type="ordered locus">VIT_06s0061g01570</name>
</gene>
<dbReference type="InParanoid" id="F6GW34"/>
<evidence type="ECO:0000313" key="2">
    <source>
        <dbReference type="EMBL" id="CCB44169.1"/>
    </source>
</evidence>
<evidence type="ECO:0000313" key="3">
    <source>
        <dbReference type="Proteomes" id="UP000009183"/>
    </source>
</evidence>